<sequence length="241" mass="27308">MANPDETDTICECRYTPGDEGAKDSFDNAPNIHEIDEEESETEEERATTSEQPNPSAPKDEEGDAQEIKDASDDESAYTGESFCSDESCDESEVANVASGSPNPSSSLLADLQRGQSSKKPDADVSESYSLSETESSRYPDRLIRPRRCRRWNMSFTDEEMRRIERENELLLRKIMAQQKPRHRILGERSVQPRTSSSAINRKKLQKRIEDDNMLLLRRIQQAKSCVFANASKMGCRLTFL</sequence>
<dbReference type="PANTHER" id="PTHR23035:SF1">
    <property type="entry name" value="CILIA- AND FLAGELLA-ASSOCIATED PROTEIN 97"/>
    <property type="match status" value="1"/>
</dbReference>
<dbReference type="GO" id="GO:0007283">
    <property type="term" value="P:spermatogenesis"/>
    <property type="evidence" value="ECO:0007669"/>
    <property type="project" value="TreeGrafter"/>
</dbReference>
<protein>
    <recommendedName>
        <fullName evidence="6">Cilia- and flagella-associated protein 97</fullName>
    </recommendedName>
</protein>
<dbReference type="Proteomes" id="UP000036403">
    <property type="component" value="Unassembled WGS sequence"/>
</dbReference>
<keyword evidence="5" id="KW-1185">Reference proteome</keyword>
<dbReference type="OrthoDB" id="515313at2759"/>
<evidence type="ECO:0008006" key="6">
    <source>
        <dbReference type="Google" id="ProtNLM"/>
    </source>
</evidence>
<evidence type="ECO:0000313" key="5">
    <source>
        <dbReference type="Proteomes" id="UP000036403"/>
    </source>
</evidence>
<comment type="caution">
    <text evidence="3">The sequence shown here is derived from an EMBL/GenBank/DDBJ whole genome shotgun (WGS) entry which is preliminary data.</text>
</comment>
<dbReference type="PANTHER" id="PTHR23035">
    <property type="entry name" value="CILIA- AND FLAGELLA-ASSOCIATED PROTEIN 97-RELATED"/>
    <property type="match status" value="1"/>
</dbReference>
<proteinExistence type="inferred from homology"/>
<feature type="region of interest" description="Disordered" evidence="2">
    <location>
        <begin position="1"/>
        <end position="138"/>
    </location>
</feature>
<name>A0A0J7L7L5_LASNI</name>
<dbReference type="Pfam" id="PF13879">
    <property type="entry name" value="Hmw_CFAP97"/>
    <property type="match status" value="1"/>
</dbReference>
<dbReference type="EMBL" id="LBMM01000325">
    <property type="protein sequence ID" value="KMR01330.1"/>
    <property type="molecule type" value="Genomic_DNA"/>
</dbReference>
<dbReference type="AlphaFoldDB" id="A0A0J7L7L5"/>
<feature type="compositionally biased region" description="Acidic residues" evidence="2">
    <location>
        <begin position="35"/>
        <end position="44"/>
    </location>
</feature>
<accession>A0A0J7L7L5</accession>
<gene>
    <name evidence="3" type="ORF">RF55_1061</name>
    <name evidence="4" type="ORF">RF55_987</name>
</gene>
<dbReference type="InterPro" id="IPR038791">
    <property type="entry name" value="Cfap97/Hemingway"/>
</dbReference>
<comment type="similarity">
    <text evidence="1">Belongs to the CFAP97 family.</text>
</comment>
<dbReference type="PaxDb" id="67767-A0A0J7L7L5"/>
<evidence type="ECO:0000256" key="1">
    <source>
        <dbReference type="ARBA" id="ARBA00008315"/>
    </source>
</evidence>
<evidence type="ECO:0000256" key="2">
    <source>
        <dbReference type="SAM" id="MobiDB-lite"/>
    </source>
</evidence>
<evidence type="ECO:0000313" key="4">
    <source>
        <dbReference type="EMBL" id="KMR01330.1"/>
    </source>
</evidence>
<dbReference type="STRING" id="67767.A0A0J7L7L5"/>
<evidence type="ECO:0000313" key="3">
    <source>
        <dbReference type="EMBL" id="KMR00162.1"/>
    </source>
</evidence>
<feature type="compositionally biased region" description="Polar residues" evidence="2">
    <location>
        <begin position="98"/>
        <end position="118"/>
    </location>
</feature>
<dbReference type="EMBL" id="LBMM01000342">
    <property type="protein sequence ID" value="KMR00162.1"/>
    <property type="molecule type" value="Genomic_DNA"/>
</dbReference>
<dbReference type="InterPro" id="IPR029488">
    <property type="entry name" value="Hmw/CFAP97"/>
</dbReference>
<organism evidence="3 5">
    <name type="scientific">Lasius niger</name>
    <name type="common">Black garden ant</name>
    <dbReference type="NCBI Taxonomy" id="67767"/>
    <lineage>
        <taxon>Eukaryota</taxon>
        <taxon>Metazoa</taxon>
        <taxon>Ecdysozoa</taxon>
        <taxon>Arthropoda</taxon>
        <taxon>Hexapoda</taxon>
        <taxon>Insecta</taxon>
        <taxon>Pterygota</taxon>
        <taxon>Neoptera</taxon>
        <taxon>Endopterygota</taxon>
        <taxon>Hymenoptera</taxon>
        <taxon>Apocrita</taxon>
        <taxon>Aculeata</taxon>
        <taxon>Formicoidea</taxon>
        <taxon>Formicidae</taxon>
        <taxon>Formicinae</taxon>
        <taxon>Lasius</taxon>
        <taxon>Lasius</taxon>
    </lineage>
</organism>
<reference evidence="3 5" key="1">
    <citation type="submission" date="2015-04" db="EMBL/GenBank/DDBJ databases">
        <title>Lasius niger genome sequencing.</title>
        <authorList>
            <person name="Konorov E.A."/>
            <person name="Nikitin M.A."/>
            <person name="Kirill M.V."/>
            <person name="Chang P."/>
        </authorList>
    </citation>
    <scope>NUCLEOTIDE SEQUENCE [LARGE SCALE GENOMIC DNA]</scope>
    <source>
        <tissue evidence="3">Whole</tissue>
    </source>
</reference>